<dbReference type="EMBL" id="UWJD01000002">
    <property type="protein sequence ID" value="VCT85747.1"/>
    <property type="molecule type" value="Genomic_DNA"/>
</dbReference>
<reference evidence="1" key="2">
    <citation type="submission" date="2021-10" db="EMBL/GenBank/DDBJ databases">
        <authorList>
            <person name="Mesa V."/>
        </authorList>
    </citation>
    <scope>NUCLEOTIDE SEQUENCE</scope>
    <source>
        <strain evidence="1">CC3_PB</strain>
    </source>
</reference>
<gene>
    <name evidence="1" type="ORF">CNEO_41530</name>
    <name evidence="2" type="ORF">CNEONATNEC25_03350</name>
</gene>
<dbReference type="AlphaFoldDB" id="A0A650MGP4"/>
<proteinExistence type="predicted"/>
<evidence type="ECO:0000313" key="1">
    <source>
        <dbReference type="EMBL" id="CAG9704931.1"/>
    </source>
</evidence>
<dbReference type="Proteomes" id="UP000431451">
    <property type="component" value="Unassembled WGS sequence"/>
</dbReference>
<evidence type="ECO:0000313" key="2">
    <source>
        <dbReference type="EMBL" id="VCT85747.1"/>
    </source>
</evidence>
<organism evidence="2 3">
    <name type="scientific">Clostridium neonatale</name>
    <dbReference type="NCBI Taxonomy" id="137838"/>
    <lineage>
        <taxon>Bacteria</taxon>
        <taxon>Bacillati</taxon>
        <taxon>Bacillota</taxon>
        <taxon>Clostridia</taxon>
        <taxon>Eubacteriales</taxon>
        <taxon>Clostridiaceae</taxon>
        <taxon>Clostridium</taxon>
    </lineage>
</organism>
<reference evidence="2 3" key="1">
    <citation type="submission" date="2018-06" db="EMBL/GenBank/DDBJ databases">
        <authorList>
            <consortium name="IHU Genomes"/>
        </authorList>
    </citation>
    <scope>NUCLEOTIDE SEQUENCE [LARGE SCALE GENOMIC DNA]</scope>
    <source>
        <strain evidence="2 3">NEC25</strain>
    </source>
</reference>
<dbReference type="Proteomes" id="UP000789738">
    <property type="component" value="Unassembled WGS sequence"/>
</dbReference>
<dbReference type="EMBL" id="CAKJVE010000004">
    <property type="protein sequence ID" value="CAG9704931.1"/>
    <property type="molecule type" value="Genomic_DNA"/>
</dbReference>
<protein>
    <submittedName>
        <fullName evidence="2">Uncharacterized protein</fullName>
    </submittedName>
</protein>
<name>A0A650MGP4_9CLOT</name>
<accession>A0A650MGP4</accession>
<sequence>MYAIMNKLHVIAAQWHLEIMSDEDGQSFDIFKMLIAKCKNKIEYKIF</sequence>
<evidence type="ECO:0000313" key="3">
    <source>
        <dbReference type="Proteomes" id="UP000431451"/>
    </source>
</evidence>